<dbReference type="EMBL" id="BAABAS010000003">
    <property type="protein sequence ID" value="GAA4225117.1"/>
    <property type="molecule type" value="Genomic_DNA"/>
</dbReference>
<dbReference type="Pfam" id="PF00676">
    <property type="entry name" value="E1_dh"/>
    <property type="match status" value="1"/>
</dbReference>
<evidence type="ECO:0000256" key="2">
    <source>
        <dbReference type="ARBA" id="ARBA00023002"/>
    </source>
</evidence>
<comment type="cofactor">
    <cofactor evidence="1">
        <name>thiamine diphosphate</name>
        <dbReference type="ChEBI" id="CHEBI:58937"/>
    </cofactor>
</comment>
<reference evidence="6" key="1">
    <citation type="journal article" date="2019" name="Int. J. Syst. Evol. Microbiol.">
        <title>The Global Catalogue of Microorganisms (GCM) 10K type strain sequencing project: providing services to taxonomists for standard genome sequencing and annotation.</title>
        <authorList>
            <consortium name="The Broad Institute Genomics Platform"/>
            <consortium name="The Broad Institute Genome Sequencing Center for Infectious Disease"/>
            <person name="Wu L."/>
            <person name="Ma J."/>
        </authorList>
    </citation>
    <scope>NUCLEOTIDE SEQUENCE [LARGE SCALE GENOMIC DNA]</scope>
    <source>
        <strain evidence="6">JCM 17440</strain>
    </source>
</reference>
<evidence type="ECO:0000256" key="1">
    <source>
        <dbReference type="ARBA" id="ARBA00001964"/>
    </source>
</evidence>
<feature type="domain" description="Dehydrogenase E1 component" evidence="4">
    <location>
        <begin position="16"/>
        <end position="289"/>
    </location>
</feature>
<protein>
    <submittedName>
        <fullName evidence="5">Thiamine pyrophosphate-dependent dehydrogenase E1 component subunit alpha</fullName>
    </submittedName>
</protein>
<evidence type="ECO:0000259" key="4">
    <source>
        <dbReference type="Pfam" id="PF00676"/>
    </source>
</evidence>
<keyword evidence="6" id="KW-1185">Reference proteome</keyword>
<dbReference type="InterPro" id="IPR029061">
    <property type="entry name" value="THDP-binding"/>
</dbReference>
<dbReference type="CDD" id="cd02000">
    <property type="entry name" value="TPP_E1_PDC_ADC_BCADC"/>
    <property type="match status" value="1"/>
</dbReference>
<keyword evidence="2" id="KW-0560">Oxidoreductase</keyword>
<evidence type="ECO:0000313" key="6">
    <source>
        <dbReference type="Proteomes" id="UP001501710"/>
    </source>
</evidence>
<comment type="caution">
    <text evidence="5">The sequence shown here is derived from an EMBL/GenBank/DDBJ whole genome shotgun (WGS) entry which is preliminary data.</text>
</comment>
<evidence type="ECO:0000256" key="3">
    <source>
        <dbReference type="ARBA" id="ARBA00023052"/>
    </source>
</evidence>
<dbReference type="PANTHER" id="PTHR11516">
    <property type="entry name" value="PYRUVATE DEHYDROGENASE E1 COMPONENT, ALPHA SUBUNIT BACTERIAL AND ORGANELLAR"/>
    <property type="match status" value="1"/>
</dbReference>
<sequence length="310" mass="33822">MRSDPSAVADDDLLSMLLTRRFEEELLRMAATGDIRGTTHTCLGQEYIPVALERLLHPDDFVLSHHRGHGHYLARFGDVTGLLAELLGRQGAVCGGVGGSQHIHRPGYLSTGVQGESLPIAVGIALHFKRRALERCAVAYIGDGTWGEGAVYEALNMAALWSVPLVVVVENNGIAQTTPTSAHMAGSIAARAAAFGIAYQRIEGTDIDEIRADLRMDFNESRKSSKPFIVEFVTHRVGPHSKGDDARTAQQIREAELADWYPAYAFAHQAQTREIESIARKQLDDAIEEVRRRPLVSAPRLAAEHAGDGE</sequence>
<accession>A0ABP8BSU0</accession>
<dbReference type="SUPFAM" id="SSF52518">
    <property type="entry name" value="Thiamin diphosphate-binding fold (THDP-binding)"/>
    <property type="match status" value="1"/>
</dbReference>
<evidence type="ECO:0000313" key="5">
    <source>
        <dbReference type="EMBL" id="GAA4225117.1"/>
    </source>
</evidence>
<dbReference type="Gene3D" id="3.40.50.970">
    <property type="match status" value="1"/>
</dbReference>
<name>A0ABP8BSU0_9ACTN</name>
<proteinExistence type="predicted"/>
<dbReference type="InterPro" id="IPR050642">
    <property type="entry name" value="PDH_E1_Alpha_Subunit"/>
</dbReference>
<dbReference type="Proteomes" id="UP001501710">
    <property type="component" value="Unassembled WGS sequence"/>
</dbReference>
<organism evidence="5 6">
    <name type="scientific">Actinomadura meridiana</name>
    <dbReference type="NCBI Taxonomy" id="559626"/>
    <lineage>
        <taxon>Bacteria</taxon>
        <taxon>Bacillati</taxon>
        <taxon>Actinomycetota</taxon>
        <taxon>Actinomycetes</taxon>
        <taxon>Streptosporangiales</taxon>
        <taxon>Thermomonosporaceae</taxon>
        <taxon>Actinomadura</taxon>
    </lineage>
</organism>
<gene>
    <name evidence="5" type="ORF">GCM10022254_06320</name>
</gene>
<keyword evidence="3" id="KW-0786">Thiamine pyrophosphate</keyword>
<dbReference type="PANTHER" id="PTHR11516:SF2">
    <property type="entry name" value="PYRUVATE DEHYDROGENASE ALPHA SUBUNIT"/>
    <property type="match status" value="1"/>
</dbReference>
<dbReference type="InterPro" id="IPR001017">
    <property type="entry name" value="DH_E1"/>
</dbReference>